<gene>
    <name evidence="4" type="ORF">AFUS01_LOCUS36705</name>
</gene>
<evidence type="ECO:0000313" key="4">
    <source>
        <dbReference type="EMBL" id="CAG7826661.1"/>
    </source>
</evidence>
<sequence>SPYKLQRQSFLVRGLCRDKGICDQKLTLGLKSKSHQNSSLPALFWQLRIYLYRNDCSSLSRRRHHYIATNGDVDIFNSQNIGFMESFECFEYCNNKGDAIHSHGCPEIKPEGRNVMILLLIIVQRLKTGIVKGLLRILLVLVDLVNGKQIQIIARNTIMASSYGSRITNIRFNQDKSCFICCMDNGLRIYYIEPLVEKVHYDERAIGGVGFCEMLWRSNLFAIVSGGSKPKYAENSVLVFDDSRKRAVLEFTFNLPVLSLFTIETRSNPLGLCELSPGNHVLLVFPGSKMGSLQFLNLATAEPTVSSSPVTINAHQGELACIAINQQGNLIATASDKGTLIRVWDAQKRLPINELRRGTDPATIFCINFSPDSDFLCCSSDKGTIHIFALKNQKLNKRSTFYKMSFLGHYVDSQWALANFTVPPECACVCAFSSNSSVVAICIDGTYHKYFFNEDGVCSRLSYDVFLEVFGDDF</sequence>
<dbReference type="InterPro" id="IPR048720">
    <property type="entry name" value="PROPPIN"/>
</dbReference>
<feature type="non-terminal residue" evidence="4">
    <location>
        <position position="1"/>
    </location>
</feature>
<name>A0A8J2PT06_9HEXA</name>
<reference evidence="4" key="1">
    <citation type="submission" date="2021-06" db="EMBL/GenBank/DDBJ databases">
        <authorList>
            <person name="Hodson N. C."/>
            <person name="Mongue J. A."/>
            <person name="Jaron S. K."/>
        </authorList>
    </citation>
    <scope>NUCLEOTIDE SEQUENCE</scope>
</reference>
<keyword evidence="2" id="KW-0677">Repeat</keyword>
<dbReference type="EMBL" id="CAJVCH010540667">
    <property type="protein sequence ID" value="CAG7826661.1"/>
    <property type="molecule type" value="Genomic_DNA"/>
</dbReference>
<keyword evidence="1" id="KW-0853">WD repeat</keyword>
<evidence type="ECO:0000256" key="2">
    <source>
        <dbReference type="ARBA" id="ARBA00022737"/>
    </source>
</evidence>
<evidence type="ECO:0008006" key="6">
    <source>
        <dbReference type="Google" id="ProtNLM"/>
    </source>
</evidence>
<evidence type="ECO:0000313" key="5">
    <source>
        <dbReference type="Proteomes" id="UP000708208"/>
    </source>
</evidence>
<proteinExistence type="predicted"/>
<dbReference type="AlphaFoldDB" id="A0A8J2PT06"/>
<protein>
    <recommendedName>
        <fullName evidence="6">WD repeat domain phosphoinositide-interacting protein 4</fullName>
    </recommendedName>
</protein>
<evidence type="ECO:0000256" key="3">
    <source>
        <dbReference type="ARBA" id="ARBA00023006"/>
    </source>
</evidence>
<dbReference type="GO" id="GO:0006914">
    <property type="term" value="P:autophagy"/>
    <property type="evidence" value="ECO:0007669"/>
    <property type="project" value="UniProtKB-KW"/>
</dbReference>
<dbReference type="InterPro" id="IPR001680">
    <property type="entry name" value="WD40_rpt"/>
</dbReference>
<evidence type="ECO:0000256" key="1">
    <source>
        <dbReference type="ARBA" id="ARBA00022574"/>
    </source>
</evidence>
<comment type="caution">
    <text evidence="4">The sequence shown here is derived from an EMBL/GenBank/DDBJ whole genome shotgun (WGS) entry which is preliminary data.</text>
</comment>
<dbReference type="Proteomes" id="UP000708208">
    <property type="component" value="Unassembled WGS sequence"/>
</dbReference>
<dbReference type="Pfam" id="PF21032">
    <property type="entry name" value="PROPPIN"/>
    <property type="match status" value="1"/>
</dbReference>
<keyword evidence="5" id="KW-1185">Reference proteome</keyword>
<dbReference type="OrthoDB" id="1667587at2759"/>
<dbReference type="PANTHER" id="PTHR11227">
    <property type="entry name" value="WD-REPEAT PROTEIN INTERACTING WITH PHOSPHOINOSIDES WIPI -RELATED"/>
    <property type="match status" value="1"/>
</dbReference>
<organism evidence="4 5">
    <name type="scientific">Allacma fusca</name>
    <dbReference type="NCBI Taxonomy" id="39272"/>
    <lineage>
        <taxon>Eukaryota</taxon>
        <taxon>Metazoa</taxon>
        <taxon>Ecdysozoa</taxon>
        <taxon>Arthropoda</taxon>
        <taxon>Hexapoda</taxon>
        <taxon>Collembola</taxon>
        <taxon>Symphypleona</taxon>
        <taxon>Sminthuridae</taxon>
        <taxon>Allacma</taxon>
    </lineage>
</organism>
<accession>A0A8J2PT06</accession>
<keyword evidence="3" id="KW-0072">Autophagy</keyword>
<dbReference type="SMART" id="SM00320">
    <property type="entry name" value="WD40"/>
    <property type="match status" value="3"/>
</dbReference>